<gene>
    <name evidence="2" type="ORF">CYY_003180</name>
</gene>
<organism evidence="2 3">
    <name type="scientific">Polysphondylium violaceum</name>
    <dbReference type="NCBI Taxonomy" id="133409"/>
    <lineage>
        <taxon>Eukaryota</taxon>
        <taxon>Amoebozoa</taxon>
        <taxon>Evosea</taxon>
        <taxon>Eumycetozoa</taxon>
        <taxon>Dictyostelia</taxon>
        <taxon>Dictyosteliales</taxon>
        <taxon>Dictyosteliaceae</taxon>
        <taxon>Polysphondylium</taxon>
    </lineage>
</organism>
<dbReference type="OrthoDB" id="1415503at2759"/>
<dbReference type="PANTHER" id="PTHR32134">
    <property type="entry name" value="FNIP REPEAT-CONTAINING PROTEIN"/>
    <property type="match status" value="1"/>
</dbReference>
<name>A0A8J4V8Z3_9MYCE</name>
<comment type="caution">
    <text evidence="2">The sequence shown here is derived from an EMBL/GenBank/DDBJ whole genome shotgun (WGS) entry which is preliminary data.</text>
</comment>
<protein>
    <submittedName>
        <fullName evidence="2">Uncharacterized protein</fullName>
    </submittedName>
</protein>
<evidence type="ECO:0000313" key="3">
    <source>
        <dbReference type="Proteomes" id="UP000695562"/>
    </source>
</evidence>
<sequence>MVRAKILANISVSVGLDQLARDRDNPLYTLSPKNKLDNNIFLKLTIYDQEDIENYRTHSQRHKANSVTVRYPKESDEGDESFDLHDLCDGVHRLTFEVGSSAKPCQGALPNSITDLCMTKANGLEILIDQFFVSKVISTLPTSTSIQSLTLPKEYRFTSRFVVPSSLVTLNYESVYDSLQWLVVSPGQVLNNCTIDIKSIEDFVWLEKNIWITCVALRQQVCDIVPNLIPQHVSKVEIEYDNAEIQEGTLPKMLQALICYNEIFFPKPVLPLSLKHVELKKYPRKLEKDILPAGIQHLLLCGFNETLEPDVLPSSLTKLLMYDYDQVLHPFVLPQGITELNLFRYKQPTFLSHSLPAALVKLEIQIFQGSFDSLGALDNLRHLAVFAIDDSLSILLANVKKLKLWTSLGFRSGSLYDTSIEDLYIYSYQRMAIASPTLLPQHLKRLKAIGFDINKDILPPGCKLAR</sequence>
<dbReference type="AlphaFoldDB" id="A0A8J4V8Z3"/>
<proteinExistence type="predicted"/>
<evidence type="ECO:0000313" key="2">
    <source>
        <dbReference type="EMBL" id="KAF2075539.1"/>
    </source>
</evidence>
<keyword evidence="3" id="KW-1185">Reference proteome</keyword>
<accession>A0A8J4V8Z3</accession>
<dbReference type="Pfam" id="PF05725">
    <property type="entry name" value="FNIP"/>
    <property type="match status" value="1"/>
</dbReference>
<dbReference type="Proteomes" id="UP000695562">
    <property type="component" value="Unassembled WGS sequence"/>
</dbReference>
<dbReference type="EMBL" id="AJWJ01000096">
    <property type="protein sequence ID" value="KAF2075539.1"/>
    <property type="molecule type" value="Genomic_DNA"/>
</dbReference>
<reference evidence="2" key="1">
    <citation type="submission" date="2020-01" db="EMBL/GenBank/DDBJ databases">
        <title>Development of genomics and gene disruption for Polysphondylium violaceum indicates a role for the polyketide synthase stlB in stalk morphogenesis.</title>
        <authorList>
            <person name="Narita B."/>
            <person name="Kawabe Y."/>
            <person name="Kin K."/>
            <person name="Saito T."/>
            <person name="Gibbs R."/>
            <person name="Kuspa A."/>
            <person name="Muzny D."/>
            <person name="Queller D."/>
            <person name="Richards S."/>
            <person name="Strassman J."/>
            <person name="Sucgang R."/>
            <person name="Worley K."/>
            <person name="Schaap P."/>
        </authorList>
    </citation>
    <scope>NUCLEOTIDE SEQUENCE</scope>
    <source>
        <strain evidence="2">QSvi11</strain>
    </source>
</reference>
<dbReference type="InterPro" id="IPR051251">
    <property type="entry name" value="STK_FNIP-Repeat"/>
</dbReference>
<dbReference type="InterPro" id="IPR008615">
    <property type="entry name" value="FNIP"/>
</dbReference>
<keyword evidence="1" id="KW-0677">Repeat</keyword>
<evidence type="ECO:0000256" key="1">
    <source>
        <dbReference type="ARBA" id="ARBA00022737"/>
    </source>
</evidence>
<dbReference type="PANTHER" id="PTHR32134:SF92">
    <property type="entry name" value="FNIP REPEAT-CONTAINING PROTEIN"/>
    <property type="match status" value="1"/>
</dbReference>